<accession>A0AAV7TJ18</accession>
<keyword evidence="2" id="KW-1185">Reference proteome</keyword>
<proteinExistence type="predicted"/>
<gene>
    <name evidence="1" type="ORF">NDU88_001686</name>
</gene>
<dbReference type="EMBL" id="JANPWB010000006">
    <property type="protein sequence ID" value="KAJ1176405.1"/>
    <property type="molecule type" value="Genomic_DNA"/>
</dbReference>
<protein>
    <submittedName>
        <fullName evidence="1">Uncharacterized protein</fullName>
    </submittedName>
</protein>
<evidence type="ECO:0000313" key="1">
    <source>
        <dbReference type="EMBL" id="KAJ1176405.1"/>
    </source>
</evidence>
<reference evidence="1" key="1">
    <citation type="journal article" date="2022" name="bioRxiv">
        <title>Sequencing and chromosome-scale assembly of the giantPleurodeles waltlgenome.</title>
        <authorList>
            <person name="Brown T."/>
            <person name="Elewa A."/>
            <person name="Iarovenko S."/>
            <person name="Subramanian E."/>
            <person name="Araus A.J."/>
            <person name="Petzold A."/>
            <person name="Susuki M."/>
            <person name="Suzuki K.-i.T."/>
            <person name="Hayashi T."/>
            <person name="Toyoda A."/>
            <person name="Oliveira C."/>
            <person name="Osipova E."/>
            <person name="Leigh N.D."/>
            <person name="Simon A."/>
            <person name="Yun M.H."/>
        </authorList>
    </citation>
    <scope>NUCLEOTIDE SEQUENCE</scope>
    <source>
        <strain evidence="1">20211129_DDA</strain>
        <tissue evidence="1">Liver</tissue>
    </source>
</reference>
<dbReference type="AlphaFoldDB" id="A0AAV7TJ18"/>
<dbReference type="Proteomes" id="UP001066276">
    <property type="component" value="Chromosome 3_2"/>
</dbReference>
<evidence type="ECO:0000313" key="2">
    <source>
        <dbReference type="Proteomes" id="UP001066276"/>
    </source>
</evidence>
<organism evidence="1 2">
    <name type="scientific">Pleurodeles waltl</name>
    <name type="common">Iberian ribbed newt</name>
    <dbReference type="NCBI Taxonomy" id="8319"/>
    <lineage>
        <taxon>Eukaryota</taxon>
        <taxon>Metazoa</taxon>
        <taxon>Chordata</taxon>
        <taxon>Craniata</taxon>
        <taxon>Vertebrata</taxon>
        <taxon>Euteleostomi</taxon>
        <taxon>Amphibia</taxon>
        <taxon>Batrachia</taxon>
        <taxon>Caudata</taxon>
        <taxon>Salamandroidea</taxon>
        <taxon>Salamandridae</taxon>
        <taxon>Pleurodelinae</taxon>
        <taxon>Pleurodeles</taxon>
    </lineage>
</organism>
<comment type="caution">
    <text evidence="1">The sequence shown here is derived from an EMBL/GenBank/DDBJ whole genome shotgun (WGS) entry which is preliminary data.</text>
</comment>
<sequence>MAPWRGPETDLLPPGAAAGLKSARPLCALRSSTHSRTPQKPPRLPLSFARTASAVSRPARVLLPLLRPLRCS</sequence>
<name>A0AAV7TJ18_PLEWA</name>